<keyword evidence="3" id="KW-0175">Coiled coil</keyword>
<feature type="domain" description="SET" evidence="5">
    <location>
        <begin position="600"/>
        <end position="718"/>
    </location>
</feature>
<dbReference type="InterPro" id="IPR001214">
    <property type="entry name" value="SET_dom"/>
</dbReference>
<evidence type="ECO:0000313" key="7">
    <source>
        <dbReference type="Proteomes" id="UP000247409"/>
    </source>
</evidence>
<dbReference type="PROSITE" id="PS50280">
    <property type="entry name" value="SET"/>
    <property type="match status" value="1"/>
</dbReference>
<evidence type="ECO:0000259" key="5">
    <source>
        <dbReference type="PROSITE" id="PS50280"/>
    </source>
</evidence>
<dbReference type="STRING" id="448386.A0A2V3J2Z4"/>
<dbReference type="InterPro" id="IPR045318">
    <property type="entry name" value="EZH1/2-like"/>
</dbReference>
<comment type="caution">
    <text evidence="6">The sequence shown here is derived from an EMBL/GenBank/DDBJ whole genome shotgun (WGS) entry which is preliminary data.</text>
</comment>
<name>A0A2V3J2Z4_9FLOR</name>
<dbReference type="GO" id="GO:0035098">
    <property type="term" value="C:ESC/E(Z) complex"/>
    <property type="evidence" value="ECO:0007669"/>
    <property type="project" value="TreeGrafter"/>
</dbReference>
<dbReference type="Proteomes" id="UP000247409">
    <property type="component" value="Unassembled WGS sequence"/>
</dbReference>
<proteinExistence type="predicted"/>
<keyword evidence="6" id="KW-0808">Transferase</keyword>
<gene>
    <name evidence="6" type="ORF">BWQ96_01334</name>
</gene>
<dbReference type="Gene3D" id="2.170.270.10">
    <property type="entry name" value="SET domain"/>
    <property type="match status" value="1"/>
</dbReference>
<dbReference type="GO" id="GO:0032259">
    <property type="term" value="P:methylation"/>
    <property type="evidence" value="ECO:0007669"/>
    <property type="project" value="UniProtKB-KW"/>
</dbReference>
<sequence>MQRRHPSRPQSTKPRKQLLSEIPDSVSTILLQHHEECNAYSQRMIESSVTKASVFSELEGIRRISYLEEHEWSLSSKMESIRIKYYRDEEVLDPCLLALDAIVESSSQRSKKHVPKTSGRRGWKHGQLRVSMPYVHVPPKYDGWIPVKTNYWVGKELNLEPYMPFLGDQDQDCERAFEVFEDMAGSVEKEIDLSDGEVTRDGKFRMPKDDIDRVDYYSLAQMRWREGSRKAILAVMDQFVKFDDTMWRVLATALGIQDMRRVKAIAKVAQQRRREHEARVQRRQRQEKKLLEYERAWRRPRECELPENEEWNASTGFMKHFCLICHMFACPQHNSFNLEPIIPIPDARTTERERLLKDKLAEPCGGDCFLHDWDDSDEADEDWRAEEILCMRESVPIFGLDPCSIAVIVGSKTCREVNIKLGDPVEADIVKYELAKSRRPKRMDGNRRPGDATQKAKQKLSTKTIVDYPDMSAMDQDFEPCYHNGPCTPETCSCVKNSMHCEATCGCKSGRFAEGGPTGGIIWHPSPPERKGAPSRSCQNRHYGCGCVDGHCNSSQCICWEYNVACTPDFCDCDCVTLPHHISIKKRRCRNTPANIAMHKRTCVGKSDVHGLGLFAGEKFEKGDLVGVYSGQLIDTRLADVIGRLYDATNRTYIFNVTESLVIDGGLLGSKVKFINHTTKGDGDNCVSRLVRVRGDAYVALFCVREVGVGEEFLFDYRFTGEVPQWALEDKPRGKK</sequence>
<dbReference type="EMBL" id="NBIV01000011">
    <property type="protein sequence ID" value="PXF48778.1"/>
    <property type="molecule type" value="Genomic_DNA"/>
</dbReference>
<evidence type="ECO:0000313" key="6">
    <source>
        <dbReference type="EMBL" id="PXF48778.1"/>
    </source>
</evidence>
<dbReference type="OrthoDB" id="6141102at2759"/>
<reference evidence="6 7" key="1">
    <citation type="journal article" date="2018" name="Mol. Biol. Evol.">
        <title>Analysis of the draft genome of the red seaweed Gracilariopsis chorda provides insights into genome size evolution in Rhodophyta.</title>
        <authorList>
            <person name="Lee J."/>
            <person name="Yang E.C."/>
            <person name="Graf L."/>
            <person name="Yang J.H."/>
            <person name="Qiu H."/>
            <person name="Zel Zion U."/>
            <person name="Chan C.X."/>
            <person name="Stephens T.G."/>
            <person name="Weber A.P.M."/>
            <person name="Boo G.H."/>
            <person name="Boo S.M."/>
            <person name="Kim K.M."/>
            <person name="Shin Y."/>
            <person name="Jung M."/>
            <person name="Lee S.J."/>
            <person name="Yim H.S."/>
            <person name="Lee J.H."/>
            <person name="Bhattacharya D."/>
            <person name="Yoon H.S."/>
        </authorList>
    </citation>
    <scope>NUCLEOTIDE SEQUENCE [LARGE SCALE GENOMIC DNA]</scope>
    <source>
        <strain evidence="6 7">SKKU-2015</strain>
        <tissue evidence="6">Whole body</tissue>
    </source>
</reference>
<keyword evidence="7" id="KW-1185">Reference proteome</keyword>
<dbReference type="PANTHER" id="PTHR45747:SF4">
    <property type="entry name" value="HISTONE-LYSINE N-METHYLTRANSFERASE E(Z)"/>
    <property type="match status" value="1"/>
</dbReference>
<dbReference type="GO" id="GO:0003682">
    <property type="term" value="F:chromatin binding"/>
    <property type="evidence" value="ECO:0007669"/>
    <property type="project" value="TreeGrafter"/>
</dbReference>
<keyword evidence="2" id="KW-0804">Transcription</keyword>
<feature type="coiled-coil region" evidence="3">
    <location>
        <begin position="259"/>
        <end position="286"/>
    </location>
</feature>
<organism evidence="6 7">
    <name type="scientific">Gracilariopsis chorda</name>
    <dbReference type="NCBI Taxonomy" id="448386"/>
    <lineage>
        <taxon>Eukaryota</taxon>
        <taxon>Rhodophyta</taxon>
        <taxon>Florideophyceae</taxon>
        <taxon>Rhodymeniophycidae</taxon>
        <taxon>Gracilariales</taxon>
        <taxon>Gracilariaceae</taxon>
        <taxon>Gracilariopsis</taxon>
    </lineage>
</organism>
<dbReference type="SUPFAM" id="SSF82199">
    <property type="entry name" value="SET domain"/>
    <property type="match status" value="1"/>
</dbReference>
<dbReference type="InterPro" id="IPR046341">
    <property type="entry name" value="SET_dom_sf"/>
</dbReference>
<dbReference type="GO" id="GO:0031507">
    <property type="term" value="P:heterochromatin formation"/>
    <property type="evidence" value="ECO:0007669"/>
    <property type="project" value="TreeGrafter"/>
</dbReference>
<evidence type="ECO:0000256" key="4">
    <source>
        <dbReference type="SAM" id="MobiDB-lite"/>
    </source>
</evidence>
<accession>A0A2V3J2Z4</accession>
<evidence type="ECO:0000256" key="2">
    <source>
        <dbReference type="ARBA" id="ARBA00023163"/>
    </source>
</evidence>
<dbReference type="AlphaFoldDB" id="A0A2V3J2Z4"/>
<dbReference type="Pfam" id="PF00856">
    <property type="entry name" value="SET"/>
    <property type="match status" value="1"/>
</dbReference>
<protein>
    <submittedName>
        <fullName evidence="6">Histone-lysine N-methyltransferase MEDEA</fullName>
    </submittedName>
</protein>
<dbReference type="SMART" id="SM00317">
    <property type="entry name" value="SET"/>
    <property type="match status" value="1"/>
</dbReference>
<dbReference type="GO" id="GO:0046976">
    <property type="term" value="F:histone H3K27 methyltransferase activity"/>
    <property type="evidence" value="ECO:0007669"/>
    <property type="project" value="TreeGrafter"/>
</dbReference>
<evidence type="ECO:0000256" key="3">
    <source>
        <dbReference type="SAM" id="Coils"/>
    </source>
</evidence>
<evidence type="ECO:0000256" key="1">
    <source>
        <dbReference type="ARBA" id="ARBA00023015"/>
    </source>
</evidence>
<dbReference type="PANTHER" id="PTHR45747">
    <property type="entry name" value="HISTONE-LYSINE N-METHYLTRANSFERASE E(Z)"/>
    <property type="match status" value="1"/>
</dbReference>
<keyword evidence="1" id="KW-0805">Transcription regulation</keyword>
<feature type="region of interest" description="Disordered" evidence="4">
    <location>
        <begin position="438"/>
        <end position="460"/>
    </location>
</feature>
<feature type="compositionally biased region" description="Basic and acidic residues" evidence="4">
    <location>
        <begin position="438"/>
        <end position="450"/>
    </location>
</feature>
<keyword evidence="6" id="KW-0489">Methyltransferase</keyword>